<dbReference type="Gene3D" id="1.10.150.520">
    <property type="match status" value="1"/>
</dbReference>
<sequence>MWDKIFSLNIKGILLDLDDTLYSYAPAHQTALQTWSQSASQDLNISIEQAEKEYCIARRWFNIQLKDTGASHSRLLYFKYISEKYGLKVSKVLAWEKIYWDSFLNHMTLFPDVFPFLDKCLENKLQICLVTDLTTEIQLKKLEKLKIDHYFNYIVTSEESGQEKPKSLPFLLALYKLNLFPKDVVMIGDHQEKDILGAELLGIRSYQTQFH</sequence>
<reference evidence="6" key="1">
    <citation type="submission" date="2016-10" db="EMBL/GenBank/DDBJ databases">
        <authorList>
            <person name="Varghese N."/>
            <person name="Submissions S."/>
        </authorList>
    </citation>
    <scope>NUCLEOTIDE SEQUENCE [LARGE SCALE GENOMIC DNA]</scope>
    <source>
        <strain evidence="6">ATCC 43811</strain>
    </source>
</reference>
<dbReference type="InterPro" id="IPR036412">
    <property type="entry name" value="HAD-like_sf"/>
</dbReference>
<dbReference type="OrthoDB" id="9794086at2"/>
<dbReference type="InterPro" id="IPR006439">
    <property type="entry name" value="HAD-SF_hydro_IA"/>
</dbReference>
<keyword evidence="3 5" id="KW-0378">Hydrolase</keyword>
<dbReference type="Gene3D" id="3.40.50.1000">
    <property type="entry name" value="HAD superfamily/HAD-like"/>
    <property type="match status" value="1"/>
</dbReference>
<dbReference type="STRING" id="34097.SAMN02745150_01314"/>
<dbReference type="PANTHER" id="PTHR46470">
    <property type="entry name" value="N-ACYLNEURAMINATE-9-PHOSPHATASE"/>
    <property type="match status" value="1"/>
</dbReference>
<dbReference type="InterPro" id="IPR051400">
    <property type="entry name" value="HAD-like_hydrolase"/>
</dbReference>
<dbReference type="Proteomes" id="UP000240042">
    <property type="component" value="Unassembled WGS sequence"/>
</dbReference>
<dbReference type="NCBIfam" id="TIGR01549">
    <property type="entry name" value="HAD-SF-IA-v1"/>
    <property type="match status" value="1"/>
</dbReference>
<dbReference type="AlphaFoldDB" id="A0A1I1EYX2"/>
<comment type="cofactor">
    <cofactor evidence="1">
        <name>Mg(2+)</name>
        <dbReference type="ChEBI" id="CHEBI:18420"/>
    </cofactor>
</comment>
<dbReference type="SUPFAM" id="SSF56784">
    <property type="entry name" value="HAD-like"/>
    <property type="match status" value="1"/>
</dbReference>
<dbReference type="GO" id="GO:0016791">
    <property type="term" value="F:phosphatase activity"/>
    <property type="evidence" value="ECO:0007669"/>
    <property type="project" value="TreeGrafter"/>
</dbReference>
<evidence type="ECO:0000256" key="3">
    <source>
        <dbReference type="ARBA" id="ARBA00022801"/>
    </source>
</evidence>
<dbReference type="Pfam" id="PF13419">
    <property type="entry name" value="HAD_2"/>
    <property type="match status" value="1"/>
</dbReference>
<keyword evidence="4" id="KW-0460">Magnesium</keyword>
<evidence type="ECO:0000256" key="4">
    <source>
        <dbReference type="ARBA" id="ARBA00022842"/>
    </source>
</evidence>
<protein>
    <submittedName>
        <fullName evidence="5">Putative hydrolase of the HAD superfamily</fullName>
    </submittedName>
</protein>
<evidence type="ECO:0000256" key="1">
    <source>
        <dbReference type="ARBA" id="ARBA00001946"/>
    </source>
</evidence>
<gene>
    <name evidence="5" type="ORF">SAMN02745150_01314</name>
</gene>
<dbReference type="SFLD" id="SFLDG01129">
    <property type="entry name" value="C1.5:_HAD__Beta-PGM__Phosphata"/>
    <property type="match status" value="1"/>
</dbReference>
<accession>A0A1I1EYX2</accession>
<dbReference type="EMBL" id="FOKY01000021">
    <property type="protein sequence ID" value="SFB91926.1"/>
    <property type="molecule type" value="Genomic_DNA"/>
</dbReference>
<evidence type="ECO:0000313" key="6">
    <source>
        <dbReference type="Proteomes" id="UP000240042"/>
    </source>
</evidence>
<keyword evidence="2" id="KW-0479">Metal-binding</keyword>
<name>A0A1I1EYX2_BREAD</name>
<dbReference type="PANTHER" id="PTHR46470:SF2">
    <property type="entry name" value="GLYCERALDEHYDE 3-PHOSPHATE PHOSPHATASE"/>
    <property type="match status" value="1"/>
</dbReference>
<dbReference type="GO" id="GO:0046872">
    <property type="term" value="F:metal ion binding"/>
    <property type="evidence" value="ECO:0007669"/>
    <property type="project" value="UniProtKB-KW"/>
</dbReference>
<proteinExistence type="predicted"/>
<keyword evidence="6" id="KW-1185">Reference proteome</keyword>
<organism evidence="5 6">
    <name type="scientific">Brevinema andersonii</name>
    <dbReference type="NCBI Taxonomy" id="34097"/>
    <lineage>
        <taxon>Bacteria</taxon>
        <taxon>Pseudomonadati</taxon>
        <taxon>Spirochaetota</taxon>
        <taxon>Spirochaetia</taxon>
        <taxon>Brevinematales</taxon>
        <taxon>Brevinemataceae</taxon>
        <taxon>Brevinema</taxon>
    </lineage>
</organism>
<dbReference type="GO" id="GO:0044281">
    <property type="term" value="P:small molecule metabolic process"/>
    <property type="evidence" value="ECO:0007669"/>
    <property type="project" value="UniProtKB-ARBA"/>
</dbReference>
<dbReference type="SFLD" id="SFLDS00003">
    <property type="entry name" value="Haloacid_Dehalogenase"/>
    <property type="match status" value="1"/>
</dbReference>
<evidence type="ECO:0000313" key="5">
    <source>
        <dbReference type="EMBL" id="SFB91926.1"/>
    </source>
</evidence>
<dbReference type="InterPro" id="IPR023214">
    <property type="entry name" value="HAD_sf"/>
</dbReference>
<evidence type="ECO:0000256" key="2">
    <source>
        <dbReference type="ARBA" id="ARBA00022723"/>
    </source>
</evidence>
<dbReference type="RefSeq" id="WP_159428223.1">
    <property type="nucleotide sequence ID" value="NZ_FOKY01000021.1"/>
</dbReference>
<dbReference type="InterPro" id="IPR041492">
    <property type="entry name" value="HAD_2"/>
</dbReference>